<evidence type="ECO:0000256" key="2">
    <source>
        <dbReference type="ARBA" id="ARBA00004286"/>
    </source>
</evidence>
<gene>
    <name evidence="7" type="ORF">AC631_04276</name>
</gene>
<feature type="domain" description="CENP-T/Histone H4 histone fold" evidence="6">
    <location>
        <begin position="152"/>
        <end position="240"/>
    </location>
</feature>
<evidence type="ECO:0000256" key="5">
    <source>
        <dbReference type="SAM" id="MobiDB-lite"/>
    </source>
</evidence>
<dbReference type="GO" id="GO:0046982">
    <property type="term" value="F:protein heterodimerization activity"/>
    <property type="evidence" value="ECO:0007669"/>
    <property type="project" value="InterPro"/>
</dbReference>
<evidence type="ECO:0000256" key="4">
    <source>
        <dbReference type="ARBA" id="ARBA00023242"/>
    </source>
</evidence>
<dbReference type="SUPFAM" id="SSF47113">
    <property type="entry name" value="Histone-fold"/>
    <property type="match status" value="1"/>
</dbReference>
<comment type="caution">
    <text evidence="7">The sequence shown here is derived from an EMBL/GenBank/DDBJ whole genome shotgun (WGS) entry which is preliminary data.</text>
</comment>
<evidence type="ECO:0000313" key="7">
    <source>
        <dbReference type="EMBL" id="KRZ99980.1"/>
    </source>
</evidence>
<evidence type="ECO:0000256" key="1">
    <source>
        <dbReference type="ARBA" id="ARBA00004123"/>
    </source>
</evidence>
<dbReference type="GO" id="GO:0005634">
    <property type="term" value="C:nucleus"/>
    <property type="evidence" value="ECO:0007669"/>
    <property type="project" value="UniProtKB-SubCell"/>
</dbReference>
<evidence type="ECO:0000259" key="6">
    <source>
        <dbReference type="Pfam" id="PF15511"/>
    </source>
</evidence>
<reference evidence="7 8" key="1">
    <citation type="submission" date="2015-11" db="EMBL/GenBank/DDBJ databases">
        <title>The genome of Debaryomyces fabryi.</title>
        <authorList>
            <person name="Tafer H."/>
            <person name="Lopandic K."/>
        </authorList>
    </citation>
    <scope>NUCLEOTIDE SEQUENCE [LARGE SCALE GENOMIC DNA]</scope>
    <source>
        <strain evidence="7 8">CBS 789</strain>
    </source>
</reference>
<dbReference type="AlphaFoldDB" id="A0A0V1PUP7"/>
<dbReference type="InterPro" id="IPR035425">
    <property type="entry name" value="CENP-T/H4_C"/>
</dbReference>
<dbReference type="EMBL" id="LMYN01000110">
    <property type="protein sequence ID" value="KRZ99980.1"/>
    <property type="molecule type" value="Genomic_DNA"/>
</dbReference>
<dbReference type="OrthoDB" id="4077024at2759"/>
<dbReference type="GO" id="GO:0005694">
    <property type="term" value="C:chromosome"/>
    <property type="evidence" value="ECO:0007669"/>
    <property type="project" value="UniProtKB-SubCell"/>
</dbReference>
<keyword evidence="8" id="KW-1185">Reference proteome</keyword>
<dbReference type="GeneID" id="26841285"/>
<dbReference type="Pfam" id="PF15511">
    <property type="entry name" value="CENP-T_C"/>
    <property type="match status" value="1"/>
</dbReference>
<feature type="region of interest" description="Disordered" evidence="5">
    <location>
        <begin position="1"/>
        <end position="23"/>
    </location>
</feature>
<keyword evidence="4" id="KW-0539">Nucleus</keyword>
<evidence type="ECO:0000313" key="8">
    <source>
        <dbReference type="Proteomes" id="UP000054251"/>
    </source>
</evidence>
<proteinExistence type="predicted"/>
<sequence length="299" mass="34148">MNESNGTDDMMNISGLPKPNDLLETISTPRENLLELQNLSNQEEEGERESLASLNGVVNEEYTIDNDFSNDLFEEAFDRNNEHNEISDSSVIQPDKPMTRAHITRITGSDKTRTERNNIKLSMNMIKNVVKSLQVAPPKSNGSTTSQITHNQKPKRLSSDIYEFIQKKSDDFILNVVADLEAYSKHRTNNKGNQINIKDVLLYLNRIKFSTGDQNRVQDVDSISNLAYEFLPLELLISLDNNLHGRANSQKSKTYETEDQSRSYASDSESDYVNEIVPRRINITNDRRHFKILSDSETE</sequence>
<name>A0A0V1PUP7_9ASCO</name>
<feature type="region of interest" description="Disordered" evidence="5">
    <location>
        <begin position="247"/>
        <end position="270"/>
    </location>
</feature>
<comment type="subcellular location">
    <subcellularLocation>
        <location evidence="2">Chromosome</location>
    </subcellularLocation>
    <subcellularLocation>
        <location evidence="1">Nucleus</location>
    </subcellularLocation>
</comment>
<dbReference type="InterPro" id="IPR009072">
    <property type="entry name" value="Histone-fold"/>
</dbReference>
<organism evidence="7 8">
    <name type="scientific">Debaryomyces fabryi</name>
    <dbReference type="NCBI Taxonomy" id="58627"/>
    <lineage>
        <taxon>Eukaryota</taxon>
        <taxon>Fungi</taxon>
        <taxon>Dikarya</taxon>
        <taxon>Ascomycota</taxon>
        <taxon>Saccharomycotina</taxon>
        <taxon>Pichiomycetes</taxon>
        <taxon>Debaryomycetaceae</taxon>
        <taxon>Debaryomyces</taxon>
    </lineage>
</organism>
<dbReference type="RefSeq" id="XP_015466083.1">
    <property type="nucleotide sequence ID" value="XM_015613105.1"/>
</dbReference>
<dbReference type="Proteomes" id="UP000054251">
    <property type="component" value="Unassembled WGS sequence"/>
</dbReference>
<keyword evidence="3" id="KW-0158">Chromosome</keyword>
<protein>
    <recommendedName>
        <fullName evidence="6">CENP-T/Histone H4 histone fold domain-containing protein</fullName>
    </recommendedName>
</protein>
<accession>A0A0V1PUP7</accession>
<evidence type="ECO:0000256" key="3">
    <source>
        <dbReference type="ARBA" id="ARBA00022454"/>
    </source>
</evidence>
<dbReference type="Gene3D" id="1.10.20.10">
    <property type="entry name" value="Histone, subunit A"/>
    <property type="match status" value="1"/>
</dbReference>